<keyword evidence="1" id="KW-0812">Transmembrane</keyword>
<name>A0ABN0VX92_9BACI</name>
<keyword evidence="3" id="KW-1185">Reference proteome</keyword>
<gene>
    <name evidence="2" type="ORF">GCM10008967_07620</name>
</gene>
<keyword evidence="1" id="KW-0472">Membrane</keyword>
<evidence type="ECO:0000313" key="3">
    <source>
        <dbReference type="Proteomes" id="UP001500782"/>
    </source>
</evidence>
<protein>
    <recommendedName>
        <fullName evidence="4">Group-specific protein</fullName>
    </recommendedName>
</protein>
<evidence type="ECO:0008006" key="4">
    <source>
        <dbReference type="Google" id="ProtNLM"/>
    </source>
</evidence>
<sequence length="125" mass="14316">MASGWIVSSIVVAILSIVFAGVIISLQRKVVNKPNGKVDFQKTEIYFRWTRWDTINTIAAVYSFACFLVLVILVSSGENVENPYVQFFMHQAFVFTTITFGWLISRTAITIKGIKERWSHELEHK</sequence>
<proteinExistence type="predicted"/>
<keyword evidence="1" id="KW-1133">Transmembrane helix</keyword>
<dbReference type="RefSeq" id="WP_343796525.1">
    <property type="nucleotide sequence ID" value="NZ_BAAADJ010000006.1"/>
</dbReference>
<dbReference type="Proteomes" id="UP001500782">
    <property type="component" value="Unassembled WGS sequence"/>
</dbReference>
<accession>A0ABN0VX92</accession>
<evidence type="ECO:0000313" key="2">
    <source>
        <dbReference type="EMBL" id="GAA0319562.1"/>
    </source>
</evidence>
<reference evidence="2 3" key="1">
    <citation type="journal article" date="2019" name="Int. J. Syst. Evol. Microbiol.">
        <title>The Global Catalogue of Microorganisms (GCM) 10K type strain sequencing project: providing services to taxonomists for standard genome sequencing and annotation.</title>
        <authorList>
            <consortium name="The Broad Institute Genomics Platform"/>
            <consortium name="The Broad Institute Genome Sequencing Center for Infectious Disease"/>
            <person name="Wu L."/>
            <person name="Ma J."/>
        </authorList>
    </citation>
    <scope>NUCLEOTIDE SEQUENCE [LARGE SCALE GENOMIC DNA]</scope>
    <source>
        <strain evidence="2 3">JCM 9731</strain>
    </source>
</reference>
<dbReference type="EMBL" id="BAAADJ010000006">
    <property type="protein sequence ID" value="GAA0319562.1"/>
    <property type="molecule type" value="Genomic_DNA"/>
</dbReference>
<feature type="transmembrane region" description="Helical" evidence="1">
    <location>
        <begin position="87"/>
        <end position="105"/>
    </location>
</feature>
<feature type="transmembrane region" description="Helical" evidence="1">
    <location>
        <begin position="55"/>
        <end position="75"/>
    </location>
</feature>
<comment type="caution">
    <text evidence="2">The sequence shown here is derived from an EMBL/GenBank/DDBJ whole genome shotgun (WGS) entry which is preliminary data.</text>
</comment>
<organism evidence="2 3">
    <name type="scientific">Bacillus carboniphilus</name>
    <dbReference type="NCBI Taxonomy" id="86663"/>
    <lineage>
        <taxon>Bacteria</taxon>
        <taxon>Bacillati</taxon>
        <taxon>Bacillota</taxon>
        <taxon>Bacilli</taxon>
        <taxon>Bacillales</taxon>
        <taxon>Bacillaceae</taxon>
        <taxon>Bacillus</taxon>
    </lineage>
</organism>
<feature type="transmembrane region" description="Helical" evidence="1">
    <location>
        <begin position="6"/>
        <end position="26"/>
    </location>
</feature>
<evidence type="ECO:0000256" key="1">
    <source>
        <dbReference type="SAM" id="Phobius"/>
    </source>
</evidence>